<dbReference type="InterPro" id="IPR000014">
    <property type="entry name" value="PAS"/>
</dbReference>
<evidence type="ECO:0000256" key="3">
    <source>
        <dbReference type="ARBA" id="ARBA00022553"/>
    </source>
</evidence>
<proteinExistence type="predicted"/>
<dbReference type="EMBL" id="JBHTAH010000002">
    <property type="protein sequence ID" value="MFC7068534.1"/>
    <property type="molecule type" value="Genomic_DNA"/>
</dbReference>
<dbReference type="CDD" id="cd00130">
    <property type="entry name" value="PAS"/>
    <property type="match status" value="2"/>
</dbReference>
<dbReference type="InterPro" id="IPR001610">
    <property type="entry name" value="PAC"/>
</dbReference>
<evidence type="ECO:0000259" key="7">
    <source>
        <dbReference type="PROSITE" id="PS50109"/>
    </source>
</evidence>
<evidence type="ECO:0000256" key="4">
    <source>
        <dbReference type="ARBA" id="ARBA00022679"/>
    </source>
</evidence>
<dbReference type="SMART" id="SM00086">
    <property type="entry name" value="PAC"/>
    <property type="match status" value="2"/>
</dbReference>
<dbReference type="InterPro" id="IPR052162">
    <property type="entry name" value="Sensor_kinase/Photoreceptor"/>
</dbReference>
<feature type="domain" description="PAS" evidence="8">
    <location>
        <begin position="125"/>
        <end position="198"/>
    </location>
</feature>
<protein>
    <recommendedName>
        <fullName evidence="2">histidine kinase</fullName>
        <ecNumber evidence="2">2.7.13.3</ecNumber>
    </recommendedName>
</protein>
<dbReference type="SMART" id="SM00387">
    <property type="entry name" value="HATPase_c"/>
    <property type="match status" value="1"/>
</dbReference>
<organism evidence="10 11">
    <name type="scientific">Halobaculum lipolyticum</name>
    <dbReference type="NCBI Taxonomy" id="3032001"/>
    <lineage>
        <taxon>Archaea</taxon>
        <taxon>Methanobacteriati</taxon>
        <taxon>Methanobacteriota</taxon>
        <taxon>Stenosarchaea group</taxon>
        <taxon>Halobacteria</taxon>
        <taxon>Halobacteriales</taxon>
        <taxon>Haloferacaceae</taxon>
        <taxon>Halobaculum</taxon>
    </lineage>
</organism>
<feature type="domain" description="PAS" evidence="8">
    <location>
        <begin position="10"/>
        <end position="73"/>
    </location>
</feature>
<evidence type="ECO:0000259" key="8">
    <source>
        <dbReference type="PROSITE" id="PS50112"/>
    </source>
</evidence>
<dbReference type="Pfam" id="PF02518">
    <property type="entry name" value="HATPase_c"/>
    <property type="match status" value="1"/>
</dbReference>
<keyword evidence="4" id="KW-0808">Transferase</keyword>
<evidence type="ECO:0000313" key="11">
    <source>
        <dbReference type="Proteomes" id="UP001596461"/>
    </source>
</evidence>
<dbReference type="InterPro" id="IPR003594">
    <property type="entry name" value="HATPase_dom"/>
</dbReference>
<evidence type="ECO:0000256" key="2">
    <source>
        <dbReference type="ARBA" id="ARBA00012438"/>
    </source>
</evidence>
<gene>
    <name evidence="10" type="ORF">ACFQL9_02690</name>
</gene>
<dbReference type="GeneID" id="81126949"/>
<comment type="catalytic activity">
    <reaction evidence="1">
        <text>ATP + protein L-histidine = ADP + protein N-phospho-L-histidine.</text>
        <dbReference type="EC" id="2.7.13.3"/>
    </reaction>
</comment>
<dbReference type="PROSITE" id="PS50112">
    <property type="entry name" value="PAS"/>
    <property type="match status" value="2"/>
</dbReference>
<dbReference type="NCBIfam" id="TIGR00229">
    <property type="entry name" value="sensory_box"/>
    <property type="match status" value="2"/>
</dbReference>
<dbReference type="PROSITE" id="PS50113">
    <property type="entry name" value="PAC"/>
    <property type="match status" value="1"/>
</dbReference>
<dbReference type="SUPFAM" id="SSF55874">
    <property type="entry name" value="ATPase domain of HSP90 chaperone/DNA topoisomerase II/histidine kinase"/>
    <property type="match status" value="1"/>
</dbReference>
<dbReference type="AlphaFoldDB" id="A0ABD5W5E7"/>
<evidence type="ECO:0000313" key="10">
    <source>
        <dbReference type="EMBL" id="MFC7068534.1"/>
    </source>
</evidence>
<evidence type="ECO:0000256" key="6">
    <source>
        <dbReference type="SAM" id="MobiDB-lite"/>
    </source>
</evidence>
<dbReference type="InterPro" id="IPR005467">
    <property type="entry name" value="His_kinase_dom"/>
</dbReference>
<dbReference type="InterPro" id="IPR013655">
    <property type="entry name" value="PAS_fold_3"/>
</dbReference>
<dbReference type="PROSITE" id="PS50109">
    <property type="entry name" value="HIS_KIN"/>
    <property type="match status" value="1"/>
</dbReference>
<evidence type="ECO:0000259" key="9">
    <source>
        <dbReference type="PROSITE" id="PS50113"/>
    </source>
</evidence>
<feature type="region of interest" description="Disordered" evidence="6">
    <location>
        <begin position="464"/>
        <end position="485"/>
    </location>
</feature>
<dbReference type="Proteomes" id="UP001596461">
    <property type="component" value="Unassembled WGS sequence"/>
</dbReference>
<dbReference type="RefSeq" id="WP_284033331.1">
    <property type="nucleotide sequence ID" value="NZ_CP126155.1"/>
</dbReference>
<dbReference type="PANTHER" id="PTHR43304">
    <property type="entry name" value="PHYTOCHROME-LIKE PROTEIN CPH1"/>
    <property type="match status" value="1"/>
</dbReference>
<dbReference type="InterPro" id="IPR000700">
    <property type="entry name" value="PAS-assoc_C"/>
</dbReference>
<sequence length="485" mass="53239">MATLSPHEVLLDTARDKLAVVAADGTFEYVNAAARRILGFDPVGLEGEIAFEFIHPEDVDRVRESFLAAARSESSEAVAETYRHRTADGSWVWIESRMSPVEAETLDGFVVCSREVTDRIAAQRRGERLDAIAGVSDDALWLFSADWSELLFVNDAVEEIYGVTPEQLRRDSIAFLDAVHPDHVSRVVDAMDRLSRGESVDVEYRVNDEETFDTWVWVKAVPIVRDGSVVRIAGFSRDVTDRHRREHHLVVMDNLLRHNLRNSLNVVLGATERIEETAPATAESTATIREAARDLLRSADKERRIIEALSTTPEYERTPVANQLARAVADVEREHPSATVATDIAVPESAGTAPTLVGTAVRELIENAVTHVERDDPGVEVWARRRGDEVRVRVNDDATPLPDVEADVLRGEFHAHDTVYHSGGLGLWLVYWCVELSGGSVSVDADAADGNRIEVAVPLATESGVDPAASSAAAAGTRFDRGNSP</sequence>
<dbReference type="PANTHER" id="PTHR43304:SF1">
    <property type="entry name" value="PAC DOMAIN-CONTAINING PROTEIN"/>
    <property type="match status" value="1"/>
</dbReference>
<keyword evidence="11" id="KW-1185">Reference proteome</keyword>
<dbReference type="Gene3D" id="3.30.450.20">
    <property type="entry name" value="PAS domain"/>
    <property type="match status" value="2"/>
</dbReference>
<dbReference type="Pfam" id="PF08447">
    <property type="entry name" value="PAS_3"/>
    <property type="match status" value="2"/>
</dbReference>
<accession>A0ABD5W5E7</accession>
<name>A0ABD5W5E7_9EURY</name>
<dbReference type="InterPro" id="IPR035965">
    <property type="entry name" value="PAS-like_dom_sf"/>
</dbReference>
<dbReference type="EC" id="2.7.13.3" evidence="2"/>
<dbReference type="SUPFAM" id="SSF55785">
    <property type="entry name" value="PYP-like sensor domain (PAS domain)"/>
    <property type="match status" value="2"/>
</dbReference>
<comment type="caution">
    <text evidence="10">The sequence shown here is derived from an EMBL/GenBank/DDBJ whole genome shotgun (WGS) entry which is preliminary data.</text>
</comment>
<dbReference type="Gene3D" id="3.30.565.10">
    <property type="entry name" value="Histidine kinase-like ATPase, C-terminal domain"/>
    <property type="match status" value="1"/>
</dbReference>
<dbReference type="InterPro" id="IPR036890">
    <property type="entry name" value="HATPase_C_sf"/>
</dbReference>
<keyword evidence="3" id="KW-0597">Phosphoprotein</keyword>
<reference evidence="10 11" key="1">
    <citation type="journal article" date="2019" name="Int. J. Syst. Evol. Microbiol.">
        <title>The Global Catalogue of Microorganisms (GCM) 10K type strain sequencing project: providing services to taxonomists for standard genome sequencing and annotation.</title>
        <authorList>
            <consortium name="The Broad Institute Genomics Platform"/>
            <consortium name="The Broad Institute Genome Sequencing Center for Infectious Disease"/>
            <person name="Wu L."/>
            <person name="Ma J."/>
        </authorList>
    </citation>
    <scope>NUCLEOTIDE SEQUENCE [LARGE SCALE GENOMIC DNA]</scope>
    <source>
        <strain evidence="10 11">DT31</strain>
    </source>
</reference>
<dbReference type="GO" id="GO:0004673">
    <property type="term" value="F:protein histidine kinase activity"/>
    <property type="evidence" value="ECO:0007669"/>
    <property type="project" value="UniProtKB-EC"/>
</dbReference>
<feature type="domain" description="Histidine kinase" evidence="7">
    <location>
        <begin position="255"/>
        <end position="461"/>
    </location>
</feature>
<evidence type="ECO:0000256" key="5">
    <source>
        <dbReference type="ARBA" id="ARBA00022777"/>
    </source>
</evidence>
<feature type="domain" description="PAC" evidence="9">
    <location>
        <begin position="200"/>
        <end position="251"/>
    </location>
</feature>
<dbReference type="SMART" id="SM00091">
    <property type="entry name" value="PAS"/>
    <property type="match status" value="2"/>
</dbReference>
<evidence type="ECO:0000256" key="1">
    <source>
        <dbReference type="ARBA" id="ARBA00000085"/>
    </source>
</evidence>
<keyword evidence="5" id="KW-0418">Kinase</keyword>